<dbReference type="SUPFAM" id="SSF46785">
    <property type="entry name" value="Winged helix' DNA-binding domain"/>
    <property type="match status" value="1"/>
</dbReference>
<protein>
    <submittedName>
        <fullName evidence="5">GntR family transcriptional regulator</fullName>
    </submittedName>
</protein>
<dbReference type="Proteomes" id="UP000635142">
    <property type="component" value="Unassembled WGS sequence"/>
</dbReference>
<dbReference type="InterPro" id="IPR011711">
    <property type="entry name" value="GntR_C"/>
</dbReference>
<dbReference type="GO" id="GO:0003677">
    <property type="term" value="F:DNA binding"/>
    <property type="evidence" value="ECO:0007669"/>
    <property type="project" value="UniProtKB-KW"/>
</dbReference>
<dbReference type="InterPro" id="IPR036390">
    <property type="entry name" value="WH_DNA-bd_sf"/>
</dbReference>
<keyword evidence="2" id="KW-0238">DNA-binding</keyword>
<comment type="caution">
    <text evidence="5">The sequence shown here is derived from an EMBL/GenBank/DDBJ whole genome shotgun (WGS) entry which is preliminary data.</text>
</comment>
<dbReference type="SMART" id="SM00345">
    <property type="entry name" value="HTH_GNTR"/>
    <property type="match status" value="1"/>
</dbReference>
<dbReference type="PROSITE" id="PS50949">
    <property type="entry name" value="HTH_GNTR"/>
    <property type="match status" value="1"/>
</dbReference>
<feature type="domain" description="HTH gntR-type" evidence="4">
    <location>
        <begin position="11"/>
        <end position="78"/>
    </location>
</feature>
<evidence type="ECO:0000256" key="1">
    <source>
        <dbReference type="ARBA" id="ARBA00023015"/>
    </source>
</evidence>
<evidence type="ECO:0000259" key="4">
    <source>
        <dbReference type="PROSITE" id="PS50949"/>
    </source>
</evidence>
<accession>A0A927HGR2</accession>
<dbReference type="Gene3D" id="1.20.120.530">
    <property type="entry name" value="GntR ligand-binding domain-like"/>
    <property type="match status" value="1"/>
</dbReference>
<name>A0A927HGR2_9RHOB</name>
<evidence type="ECO:0000256" key="2">
    <source>
        <dbReference type="ARBA" id="ARBA00023125"/>
    </source>
</evidence>
<dbReference type="Pfam" id="PF00392">
    <property type="entry name" value="GntR"/>
    <property type="match status" value="1"/>
</dbReference>
<dbReference type="Pfam" id="PF07729">
    <property type="entry name" value="FCD"/>
    <property type="match status" value="1"/>
</dbReference>
<evidence type="ECO:0000313" key="6">
    <source>
        <dbReference type="Proteomes" id="UP000635142"/>
    </source>
</evidence>
<organism evidence="5 6">
    <name type="scientific">Sulfitobacter aestuariivivens</name>
    <dbReference type="NCBI Taxonomy" id="2766981"/>
    <lineage>
        <taxon>Bacteria</taxon>
        <taxon>Pseudomonadati</taxon>
        <taxon>Pseudomonadota</taxon>
        <taxon>Alphaproteobacteria</taxon>
        <taxon>Rhodobacterales</taxon>
        <taxon>Roseobacteraceae</taxon>
        <taxon>Sulfitobacter</taxon>
    </lineage>
</organism>
<evidence type="ECO:0000313" key="5">
    <source>
        <dbReference type="EMBL" id="MBD3666266.1"/>
    </source>
</evidence>
<reference evidence="5" key="1">
    <citation type="submission" date="2020-08" db="EMBL/GenBank/DDBJ databases">
        <title>Sulfitobacter aestuariivivens sp. nov., isolated from a tidal flat.</title>
        <authorList>
            <person name="Park S."/>
            <person name="Yoon J.-H."/>
        </authorList>
    </citation>
    <scope>NUCLEOTIDE SEQUENCE</scope>
    <source>
        <strain evidence="5">TSTF-M16</strain>
    </source>
</reference>
<dbReference type="AlphaFoldDB" id="A0A927HGR2"/>
<dbReference type="InterPro" id="IPR008920">
    <property type="entry name" value="TF_FadR/GntR_C"/>
</dbReference>
<dbReference type="RefSeq" id="WP_191077297.1">
    <property type="nucleotide sequence ID" value="NZ_JACTAG010000006.1"/>
</dbReference>
<keyword evidence="3" id="KW-0804">Transcription</keyword>
<dbReference type="Gene3D" id="1.10.10.10">
    <property type="entry name" value="Winged helix-like DNA-binding domain superfamily/Winged helix DNA-binding domain"/>
    <property type="match status" value="1"/>
</dbReference>
<dbReference type="InterPro" id="IPR036388">
    <property type="entry name" value="WH-like_DNA-bd_sf"/>
</dbReference>
<proteinExistence type="predicted"/>
<dbReference type="SMART" id="SM00895">
    <property type="entry name" value="FCD"/>
    <property type="match status" value="1"/>
</dbReference>
<dbReference type="InterPro" id="IPR000524">
    <property type="entry name" value="Tscrpt_reg_HTH_GntR"/>
</dbReference>
<dbReference type="PANTHER" id="PTHR43537:SF51">
    <property type="entry name" value="HTH-TYPE TRANSCRIPTIONAL REGULATOR LGOR-RELATED"/>
    <property type="match status" value="1"/>
</dbReference>
<dbReference type="SUPFAM" id="SSF48008">
    <property type="entry name" value="GntR ligand-binding domain-like"/>
    <property type="match status" value="1"/>
</dbReference>
<dbReference type="CDD" id="cd07377">
    <property type="entry name" value="WHTH_GntR"/>
    <property type="match status" value="1"/>
</dbReference>
<evidence type="ECO:0000256" key="3">
    <source>
        <dbReference type="ARBA" id="ARBA00023163"/>
    </source>
</evidence>
<gene>
    <name evidence="5" type="ORF">H9Q16_20235</name>
</gene>
<keyword evidence="6" id="KW-1185">Reference proteome</keyword>
<sequence>MMAVQETLERTTGSDVVFDKLYEQITQLELLPGTKISETEIAKTFGYSRQPVREAFTRLAKLNLLLIRPQRATVVRPFSRKLIANARFVRAAIELEVVRAAARDRDLSLDGPLKANLRKQSDAIGAGKTEQFHQLDYEFHRLLCASAKQSFAFAIIAENKAQVDRLCMLALTSKDAMNVLYKDHEQLLEALMRGDEQAADAVLRIHLDRLTPTIDAIYTTHQAYFDE</sequence>
<dbReference type="PANTHER" id="PTHR43537">
    <property type="entry name" value="TRANSCRIPTIONAL REGULATOR, GNTR FAMILY"/>
    <property type="match status" value="1"/>
</dbReference>
<keyword evidence="1" id="KW-0805">Transcription regulation</keyword>
<dbReference type="GO" id="GO:0003700">
    <property type="term" value="F:DNA-binding transcription factor activity"/>
    <property type="evidence" value="ECO:0007669"/>
    <property type="project" value="InterPro"/>
</dbReference>
<dbReference type="EMBL" id="JACTAG010000006">
    <property type="protein sequence ID" value="MBD3666266.1"/>
    <property type="molecule type" value="Genomic_DNA"/>
</dbReference>